<dbReference type="InterPro" id="IPR000847">
    <property type="entry name" value="LysR_HTH_N"/>
</dbReference>
<evidence type="ECO:0000256" key="3">
    <source>
        <dbReference type="ARBA" id="ARBA00023125"/>
    </source>
</evidence>
<dbReference type="PATRIC" id="fig|1331206.3.peg.146"/>
<evidence type="ECO:0000313" key="6">
    <source>
        <dbReference type="EMBL" id="KAL00013.1"/>
    </source>
</evidence>
<dbReference type="Gene3D" id="1.10.10.10">
    <property type="entry name" value="Winged helix-like DNA-binding domain superfamily/Winged helix DNA-binding domain"/>
    <property type="match status" value="1"/>
</dbReference>
<sequence length="305" mass="33751">MNNSPVPQLLNRLRMRQVALLLAIDEKLTLRAAALALGLSQPAATKMLHELEDTLGQPLFERIGRGLRATPAGTRATAYFRGVQGTMESLSRELYEIKRGGSGRLRLGSIMAASPAHLTDTLVRTKERFPMLEITIDIGTSDRLMEMLDEGRLDLAIGRVPTNAGRHYVFRAIAEEELSLIVSTRHPLARRRKVEFAELQAYPWVLQPLGSPMRDVIEQEFRAYHMPLPPGLVETASVLTTTDLIAKSQMIAVISSVVAARHEEHGLLHVLPCPLRHKLASYGSVVRADRPTSGAVAHFLELLHS</sequence>
<feature type="domain" description="HTH lysR-type" evidence="5">
    <location>
        <begin position="13"/>
        <end position="70"/>
    </location>
</feature>
<keyword evidence="4" id="KW-0804">Transcription</keyword>
<dbReference type="SUPFAM" id="SSF53850">
    <property type="entry name" value="Periplasmic binding protein-like II"/>
    <property type="match status" value="1"/>
</dbReference>
<evidence type="ECO:0000256" key="1">
    <source>
        <dbReference type="ARBA" id="ARBA00009437"/>
    </source>
</evidence>
<reference evidence="6 7" key="1">
    <citation type="submission" date="2014-03" db="EMBL/GenBank/DDBJ databases">
        <title>Genome sequence of Bordetella holmseii.</title>
        <authorList>
            <person name="Harvill E."/>
            <person name="Goodfield L.L."/>
            <person name="Ivanov Y."/>
            <person name="Meyer J.A."/>
            <person name="Newth C."/>
            <person name="Cassiday P."/>
            <person name="Tondella M.L."/>
            <person name="Liao P."/>
            <person name="Zimmerman J."/>
            <person name="Meert K."/>
            <person name="Wessel D."/>
            <person name="Berger J."/>
            <person name="Dean J.M."/>
            <person name="Holubkov R."/>
            <person name="Burr J."/>
            <person name="Liu T."/>
            <person name="Brinkac L.M."/>
            <person name="Sanka R."/>
            <person name="Kim M."/>
            <person name="Losada L."/>
        </authorList>
    </citation>
    <scope>NUCLEOTIDE SEQUENCE [LARGE SCALE GENOMIC DNA]</scope>
    <source>
        <strain evidence="6 7">CDC-H585-BH</strain>
    </source>
</reference>
<dbReference type="RefSeq" id="WP_005020339.1">
    <property type="nucleotide sequence ID" value="NZ_JFZZ01000007.1"/>
</dbReference>
<proteinExistence type="inferred from homology"/>
<protein>
    <submittedName>
        <fullName evidence="6">LysR substrate-binding domain protein</fullName>
    </submittedName>
</protein>
<name>A0A158M9G0_9BORD</name>
<accession>A0A158M9G0</accession>
<dbReference type="InterPro" id="IPR005119">
    <property type="entry name" value="LysR_subst-bd"/>
</dbReference>
<evidence type="ECO:0000313" key="7">
    <source>
        <dbReference type="Proteomes" id="UP000026682"/>
    </source>
</evidence>
<dbReference type="SUPFAM" id="SSF46785">
    <property type="entry name" value="Winged helix' DNA-binding domain"/>
    <property type="match status" value="1"/>
</dbReference>
<dbReference type="Pfam" id="PF03466">
    <property type="entry name" value="LysR_substrate"/>
    <property type="match status" value="1"/>
</dbReference>
<organism evidence="6 7">
    <name type="scientific">Bordetella holmesii CDC-H585-BH</name>
    <dbReference type="NCBI Taxonomy" id="1331206"/>
    <lineage>
        <taxon>Bacteria</taxon>
        <taxon>Pseudomonadati</taxon>
        <taxon>Pseudomonadota</taxon>
        <taxon>Betaproteobacteria</taxon>
        <taxon>Burkholderiales</taxon>
        <taxon>Alcaligenaceae</taxon>
        <taxon>Bordetella</taxon>
    </lineage>
</organism>
<dbReference type="InterPro" id="IPR050950">
    <property type="entry name" value="HTH-type_LysR_regulators"/>
</dbReference>
<dbReference type="GO" id="GO:0003700">
    <property type="term" value="F:DNA-binding transcription factor activity"/>
    <property type="evidence" value="ECO:0007669"/>
    <property type="project" value="InterPro"/>
</dbReference>
<comment type="similarity">
    <text evidence="1">Belongs to the LysR transcriptional regulatory family.</text>
</comment>
<dbReference type="PANTHER" id="PTHR30419:SF8">
    <property type="entry name" value="NITROGEN ASSIMILATION TRANSCRIPTIONAL ACTIVATOR-RELATED"/>
    <property type="match status" value="1"/>
</dbReference>
<dbReference type="InterPro" id="IPR036388">
    <property type="entry name" value="WH-like_DNA-bd_sf"/>
</dbReference>
<evidence type="ECO:0000256" key="2">
    <source>
        <dbReference type="ARBA" id="ARBA00023015"/>
    </source>
</evidence>
<dbReference type="EMBL" id="JFZZ01000007">
    <property type="protein sequence ID" value="KAL00013.1"/>
    <property type="molecule type" value="Genomic_DNA"/>
</dbReference>
<dbReference type="Gene3D" id="3.40.190.290">
    <property type="match status" value="1"/>
</dbReference>
<dbReference type="GO" id="GO:0003677">
    <property type="term" value="F:DNA binding"/>
    <property type="evidence" value="ECO:0007669"/>
    <property type="project" value="UniProtKB-KW"/>
</dbReference>
<dbReference type="PANTHER" id="PTHR30419">
    <property type="entry name" value="HTH-TYPE TRANSCRIPTIONAL REGULATOR YBHD"/>
    <property type="match status" value="1"/>
</dbReference>
<evidence type="ECO:0000256" key="4">
    <source>
        <dbReference type="ARBA" id="ARBA00023163"/>
    </source>
</evidence>
<dbReference type="STRING" id="35814.BBB42_01170"/>
<dbReference type="PRINTS" id="PR00039">
    <property type="entry name" value="HTHLYSR"/>
</dbReference>
<dbReference type="PROSITE" id="PS50931">
    <property type="entry name" value="HTH_LYSR"/>
    <property type="match status" value="1"/>
</dbReference>
<keyword evidence="2" id="KW-0805">Transcription regulation</keyword>
<keyword evidence="3" id="KW-0238">DNA-binding</keyword>
<dbReference type="InterPro" id="IPR036390">
    <property type="entry name" value="WH_DNA-bd_sf"/>
</dbReference>
<evidence type="ECO:0000259" key="5">
    <source>
        <dbReference type="PROSITE" id="PS50931"/>
    </source>
</evidence>
<dbReference type="Proteomes" id="UP000026682">
    <property type="component" value="Unassembled WGS sequence"/>
</dbReference>
<dbReference type="AlphaFoldDB" id="A0A158M9G0"/>
<gene>
    <name evidence="6" type="ORF">L497_3293</name>
</gene>
<comment type="caution">
    <text evidence="6">The sequence shown here is derived from an EMBL/GenBank/DDBJ whole genome shotgun (WGS) entry which is preliminary data.</text>
</comment>
<dbReference type="GO" id="GO:0005829">
    <property type="term" value="C:cytosol"/>
    <property type="evidence" value="ECO:0007669"/>
    <property type="project" value="TreeGrafter"/>
</dbReference>
<dbReference type="Pfam" id="PF00126">
    <property type="entry name" value="HTH_1"/>
    <property type="match status" value="1"/>
</dbReference>